<evidence type="ECO:0000313" key="7">
    <source>
        <dbReference type="Proteomes" id="UP001181693"/>
    </source>
</evidence>
<comment type="subcellular location">
    <subcellularLocation>
        <location evidence="1">Nucleus</location>
    </subcellularLocation>
</comment>
<accession>A0AAV3AVK8</accession>
<name>A0AAV3AVK8_PYXAD</name>
<feature type="compositionally biased region" description="Low complexity" evidence="4">
    <location>
        <begin position="419"/>
        <end position="428"/>
    </location>
</feature>
<feature type="compositionally biased region" description="Basic and acidic residues" evidence="4">
    <location>
        <begin position="450"/>
        <end position="460"/>
    </location>
</feature>
<feature type="domain" description="Holliday junction regulator protein family C-terminal" evidence="5">
    <location>
        <begin position="66"/>
        <end position="104"/>
    </location>
</feature>
<comment type="caution">
    <text evidence="6">The sequence shown here is derived from an EMBL/GenBank/DDBJ whole genome shotgun (WGS) entry which is preliminary data.</text>
</comment>
<dbReference type="GO" id="GO:0005634">
    <property type="term" value="C:nucleus"/>
    <property type="evidence" value="ECO:0007669"/>
    <property type="project" value="UniProtKB-SubCell"/>
</dbReference>
<sequence>MGRKKIQITRIMDERNRQTLKKKGLDGCESPDAERYFEEDTFSKLNEDNDFVFKRDPALNKKEHRGCDSPDPDSSYVLTPHTEEKYKKINEEFDNMMRNHKISVLHCSGMLPHHLQSSSSFFWLHHPVPHCAGVRSGDVAWCKREKKRANLTEQEMGISFPSVSPGNTLVTPSLAASTSLTDTGMLSPPQTSLHRNVVSPGVSQRPSSTGNAGVMLCASDISVPNGAGASPVGNGFVNPRASPSLLGPAGGNTLVKVMPTKSPPPPGGNLGMNSRKPDLRVVIPPSSKGMMPPLNTQRISSSQSTQPLATPVVSVTTPSLATQGLVYSAMPTAYNTDYPLTSADLSVLQGFNSPGMLPIGQVSAWQQHHLGQAALSSLVAGGQLSQGSNLSINTNQNVNIKSEPISPPRDRVTSTGFLPQQHPQHQPQARPEMGRSPVDSLSSSSSSYDGSDREDVRNDFHSPVGMGRNPNTEDRDSPSMKRMRMDAWVT</sequence>
<feature type="region of interest" description="Disordered" evidence="4">
    <location>
        <begin position="388"/>
        <end position="490"/>
    </location>
</feature>
<dbReference type="EMBL" id="DYDO01000002">
    <property type="protein sequence ID" value="DBA31945.1"/>
    <property type="molecule type" value="Genomic_DNA"/>
</dbReference>
<feature type="compositionally biased region" description="Basic and acidic residues" evidence="4">
    <location>
        <begin position="471"/>
        <end position="490"/>
    </location>
</feature>
<protein>
    <recommendedName>
        <fullName evidence="5">Holliday junction regulator protein family C-terminal domain-containing protein</fullName>
    </recommendedName>
</protein>
<dbReference type="Pfam" id="PF12347">
    <property type="entry name" value="HJURP_C"/>
    <property type="match status" value="1"/>
</dbReference>
<organism evidence="6 7">
    <name type="scientific">Pyxicephalus adspersus</name>
    <name type="common">African bullfrog</name>
    <dbReference type="NCBI Taxonomy" id="30357"/>
    <lineage>
        <taxon>Eukaryota</taxon>
        <taxon>Metazoa</taxon>
        <taxon>Chordata</taxon>
        <taxon>Craniata</taxon>
        <taxon>Vertebrata</taxon>
        <taxon>Euteleostomi</taxon>
        <taxon>Amphibia</taxon>
        <taxon>Batrachia</taxon>
        <taxon>Anura</taxon>
        <taxon>Neobatrachia</taxon>
        <taxon>Ranoidea</taxon>
        <taxon>Pyxicephalidae</taxon>
        <taxon>Pyxicephalinae</taxon>
        <taxon>Pyxicephalus</taxon>
    </lineage>
</organism>
<dbReference type="Proteomes" id="UP001181693">
    <property type="component" value="Unassembled WGS sequence"/>
</dbReference>
<keyword evidence="3" id="KW-0539">Nucleus</keyword>
<evidence type="ECO:0000256" key="1">
    <source>
        <dbReference type="ARBA" id="ARBA00004123"/>
    </source>
</evidence>
<gene>
    <name evidence="6" type="ORF">GDO54_007701</name>
</gene>
<evidence type="ECO:0000259" key="5">
    <source>
        <dbReference type="Pfam" id="PF12347"/>
    </source>
</evidence>
<evidence type="ECO:0000256" key="2">
    <source>
        <dbReference type="ARBA" id="ARBA00023125"/>
    </source>
</evidence>
<dbReference type="AlphaFoldDB" id="A0AAV3AVK8"/>
<proteinExistence type="predicted"/>
<keyword evidence="7" id="KW-1185">Reference proteome</keyword>
<dbReference type="InterPro" id="IPR022102">
    <property type="entry name" value="HJURP_C"/>
</dbReference>
<feature type="compositionally biased region" description="Low complexity" evidence="4">
    <location>
        <begin position="436"/>
        <end position="449"/>
    </location>
</feature>
<dbReference type="GO" id="GO:0003677">
    <property type="term" value="F:DNA binding"/>
    <property type="evidence" value="ECO:0007669"/>
    <property type="project" value="UniProtKB-KW"/>
</dbReference>
<keyword evidence="2" id="KW-0238">DNA-binding</keyword>
<evidence type="ECO:0000256" key="4">
    <source>
        <dbReference type="SAM" id="MobiDB-lite"/>
    </source>
</evidence>
<evidence type="ECO:0000313" key="6">
    <source>
        <dbReference type="EMBL" id="DBA31945.1"/>
    </source>
</evidence>
<evidence type="ECO:0000256" key="3">
    <source>
        <dbReference type="ARBA" id="ARBA00023242"/>
    </source>
</evidence>
<reference evidence="6" key="1">
    <citation type="thesis" date="2020" institute="ProQuest LLC" country="789 East Eisenhower Parkway, Ann Arbor, MI, USA">
        <title>Comparative Genomics and Chromosome Evolution.</title>
        <authorList>
            <person name="Mudd A.B."/>
        </authorList>
    </citation>
    <scope>NUCLEOTIDE SEQUENCE</scope>
    <source>
        <strain evidence="6">1538</strain>
        <tissue evidence="6">Blood</tissue>
    </source>
</reference>
<feature type="compositionally biased region" description="Polar residues" evidence="4">
    <location>
        <begin position="388"/>
        <end position="400"/>
    </location>
</feature>